<feature type="signal peptide" evidence="1">
    <location>
        <begin position="1"/>
        <end position="21"/>
    </location>
</feature>
<evidence type="ECO:0000256" key="1">
    <source>
        <dbReference type="SAM" id="SignalP"/>
    </source>
</evidence>
<evidence type="ECO:0000313" key="3">
    <source>
        <dbReference type="Proteomes" id="UP001179361"/>
    </source>
</evidence>
<comment type="caution">
    <text evidence="2">The sequence shown here is derived from an EMBL/GenBank/DDBJ whole genome shotgun (WGS) entry which is preliminary data.</text>
</comment>
<dbReference type="SUPFAM" id="SSF52096">
    <property type="entry name" value="ClpP/crotonase"/>
    <property type="match status" value="1"/>
</dbReference>
<sequence>MRHLASLALLSLLAASPLDQSVDETTQVYLGNGELNYMGGVNEDANKRLFALYDSLADKPTVLSIRSVGGAVGPGMALGRWVRERKLDIKVLEFCFSSCANYVFPAARQKVVSNFAVIGYHGGPSSGQVQFDDATKKMLDAMPPAQRKAFMDDLDKTIKLDGEQERAFLRWLGVREDLSTLGQRERYQARYENDSNMLGWTYSLEGFARFGVRDITVINPPWKPGAAMRKAKFALIEPD</sequence>
<dbReference type="Proteomes" id="UP001179361">
    <property type="component" value="Unassembled WGS sequence"/>
</dbReference>
<feature type="chain" id="PRO_5045601247" description="Peptidase S14" evidence="1">
    <location>
        <begin position="22"/>
        <end position="239"/>
    </location>
</feature>
<protein>
    <recommendedName>
        <fullName evidence="4">Peptidase S14</fullName>
    </recommendedName>
</protein>
<gene>
    <name evidence="2" type="ORF">LQ564_18600</name>
</gene>
<organism evidence="2 3">
    <name type="scientific">Massilia phyllostachyos</name>
    <dbReference type="NCBI Taxonomy" id="2898585"/>
    <lineage>
        <taxon>Bacteria</taxon>
        <taxon>Pseudomonadati</taxon>
        <taxon>Pseudomonadota</taxon>
        <taxon>Betaproteobacteria</taxon>
        <taxon>Burkholderiales</taxon>
        <taxon>Oxalobacteraceae</taxon>
        <taxon>Telluria group</taxon>
        <taxon>Massilia</taxon>
    </lineage>
</organism>
<evidence type="ECO:0000313" key="2">
    <source>
        <dbReference type="EMBL" id="MCD2518323.1"/>
    </source>
</evidence>
<dbReference type="RefSeq" id="WP_231059605.1">
    <property type="nucleotide sequence ID" value="NZ_JAJNOC010000006.1"/>
</dbReference>
<name>A0ABS8Q987_9BURK</name>
<reference evidence="2" key="1">
    <citation type="submission" date="2021-11" db="EMBL/GenBank/DDBJ databases">
        <title>The complete genome of Massilia sp sp. G4R7.</title>
        <authorList>
            <person name="Liu L."/>
            <person name="Yue J."/>
            <person name="Yuan J."/>
            <person name="Yang F."/>
            <person name="Li L."/>
        </authorList>
    </citation>
    <scope>NUCLEOTIDE SEQUENCE</scope>
    <source>
        <strain evidence="2">G4R7</strain>
    </source>
</reference>
<dbReference type="InterPro" id="IPR029045">
    <property type="entry name" value="ClpP/crotonase-like_dom_sf"/>
</dbReference>
<accession>A0ABS8Q987</accession>
<proteinExistence type="predicted"/>
<keyword evidence="3" id="KW-1185">Reference proteome</keyword>
<evidence type="ECO:0008006" key="4">
    <source>
        <dbReference type="Google" id="ProtNLM"/>
    </source>
</evidence>
<dbReference type="EMBL" id="JAJNOC010000006">
    <property type="protein sequence ID" value="MCD2518323.1"/>
    <property type="molecule type" value="Genomic_DNA"/>
</dbReference>
<keyword evidence="1" id="KW-0732">Signal</keyword>